<dbReference type="InterPro" id="IPR054384">
    <property type="entry name" value="SecDF_P1_head"/>
</dbReference>
<evidence type="ECO:0000256" key="3">
    <source>
        <dbReference type="ARBA" id="ARBA00022692"/>
    </source>
</evidence>
<dbReference type="OrthoDB" id="5240379at2"/>
<dbReference type="RefSeq" id="WP_083164873.1">
    <property type="nucleotide sequence ID" value="NZ_MVHF01000013.1"/>
</dbReference>
<dbReference type="AlphaFoldDB" id="A0A1X0AYJ5"/>
<evidence type="ECO:0000256" key="7">
    <source>
        <dbReference type="ARBA" id="ARBA00023136"/>
    </source>
</evidence>
<dbReference type="GO" id="GO:0015031">
    <property type="term" value="P:protein transport"/>
    <property type="evidence" value="ECO:0007669"/>
    <property type="project" value="UniProtKB-KW"/>
</dbReference>
<comment type="caution">
    <text evidence="11">The sequence shown here is derived from an EMBL/GenBank/DDBJ whole genome shotgun (WGS) entry which is preliminary data.</text>
</comment>
<feature type="domain" description="SecDF P1 head subdomain" evidence="10">
    <location>
        <begin position="194"/>
        <end position="299"/>
    </location>
</feature>
<evidence type="ECO:0000256" key="9">
    <source>
        <dbReference type="SAM" id="Phobius"/>
    </source>
</evidence>
<dbReference type="PANTHER" id="PTHR30081:SF1">
    <property type="entry name" value="PROTEIN TRANSLOCASE SUBUNIT SECD"/>
    <property type="match status" value="1"/>
</dbReference>
<dbReference type="PANTHER" id="PTHR30081">
    <property type="entry name" value="PROTEIN-EXPORT MEMBRANE PROTEIN SEC"/>
    <property type="match status" value="1"/>
</dbReference>
<evidence type="ECO:0000256" key="8">
    <source>
        <dbReference type="SAM" id="MobiDB-lite"/>
    </source>
</evidence>
<keyword evidence="4" id="KW-0653">Protein transport</keyword>
<accession>A0A1X0AYJ5</accession>
<name>A0A1X0AYJ5_9MYCO</name>
<feature type="region of interest" description="Disordered" evidence="8">
    <location>
        <begin position="123"/>
        <end position="154"/>
    </location>
</feature>
<dbReference type="Gene3D" id="3.30.70.3400">
    <property type="match status" value="1"/>
</dbReference>
<keyword evidence="2" id="KW-1003">Cell membrane</keyword>
<proteinExistence type="predicted"/>
<evidence type="ECO:0000313" key="12">
    <source>
        <dbReference type="Proteomes" id="UP000192448"/>
    </source>
</evidence>
<keyword evidence="5 9" id="KW-1133">Transmembrane helix</keyword>
<organism evidence="11 12">
    <name type="scientific">Mycobacterium aquaticum</name>
    <dbReference type="NCBI Taxonomy" id="1927124"/>
    <lineage>
        <taxon>Bacteria</taxon>
        <taxon>Bacillati</taxon>
        <taxon>Actinomycetota</taxon>
        <taxon>Actinomycetes</taxon>
        <taxon>Mycobacteriales</taxon>
        <taxon>Mycobacteriaceae</taxon>
        <taxon>Mycobacterium</taxon>
    </lineage>
</organism>
<dbReference type="Gene3D" id="3.30.1360.200">
    <property type="match status" value="1"/>
</dbReference>
<reference evidence="11 12" key="1">
    <citation type="submission" date="2017-02" db="EMBL/GenBank/DDBJ databases">
        <title>The new phylogeny of genus Mycobacterium.</title>
        <authorList>
            <person name="Tortoli E."/>
            <person name="Trovato A."/>
            <person name="Cirillo D.M."/>
        </authorList>
    </citation>
    <scope>NUCLEOTIDE SEQUENCE [LARGE SCALE GENOMIC DNA]</scope>
    <source>
        <strain evidence="11 12">RW6</strain>
    </source>
</reference>
<evidence type="ECO:0000256" key="1">
    <source>
        <dbReference type="ARBA" id="ARBA00022448"/>
    </source>
</evidence>
<evidence type="ECO:0000256" key="4">
    <source>
        <dbReference type="ARBA" id="ARBA00022927"/>
    </source>
</evidence>
<dbReference type="InterPro" id="IPR022813">
    <property type="entry name" value="SecD/SecF_arch_bac"/>
</dbReference>
<protein>
    <recommendedName>
        <fullName evidence="10">SecDF P1 head subdomain domain-containing protein</fullName>
    </recommendedName>
</protein>
<gene>
    <name evidence="11" type="ORF">BST13_15295</name>
</gene>
<evidence type="ECO:0000256" key="6">
    <source>
        <dbReference type="ARBA" id="ARBA00023010"/>
    </source>
</evidence>
<dbReference type="GO" id="GO:0005886">
    <property type="term" value="C:plasma membrane"/>
    <property type="evidence" value="ECO:0007669"/>
    <property type="project" value="TreeGrafter"/>
</dbReference>
<evidence type="ECO:0000256" key="5">
    <source>
        <dbReference type="ARBA" id="ARBA00022989"/>
    </source>
</evidence>
<dbReference type="Pfam" id="PF22599">
    <property type="entry name" value="SecDF_P1_head"/>
    <property type="match status" value="1"/>
</dbReference>
<dbReference type="EMBL" id="MVHF01000013">
    <property type="protein sequence ID" value="ORA35059.1"/>
    <property type="molecule type" value="Genomic_DNA"/>
</dbReference>
<keyword evidence="6" id="KW-0811">Translocation</keyword>
<feature type="transmembrane region" description="Helical" evidence="9">
    <location>
        <begin position="322"/>
        <end position="343"/>
    </location>
</feature>
<dbReference type="STRING" id="1927124.BST13_15295"/>
<keyword evidence="1" id="KW-0813">Transport</keyword>
<keyword evidence="3 9" id="KW-0812">Transmembrane</keyword>
<keyword evidence="7 9" id="KW-0472">Membrane</keyword>
<keyword evidence="12" id="KW-1185">Reference proteome</keyword>
<evidence type="ECO:0000259" key="10">
    <source>
        <dbReference type="Pfam" id="PF22599"/>
    </source>
</evidence>
<evidence type="ECO:0000313" key="11">
    <source>
        <dbReference type="EMBL" id="ORA35059.1"/>
    </source>
</evidence>
<evidence type="ECO:0000256" key="2">
    <source>
        <dbReference type="ARBA" id="ARBA00022475"/>
    </source>
</evidence>
<sequence>MYPQQPPARPTAVPRLLVVLALLLAILGYGLAVFASRSIWQTRDATRLTFSARTTDGAPPTSDALAAAADVVQRRLEGLKVPGASVTADGTKLVATVPAGGPDVVPDITRMGQLTIRPVIHAMPAKPGGAPATPTTPPKPADPARSADEKQLRQSTNPSIQILALQFQATRCGDDDQLAGHDDPNLPLVTCSTDGNTVYLLNKSILTGANVRRATAHWDDRNGQHVVDLEFDGSGARTWADFTAANIGAQTAFTLDTRVISAPEIREAIPGGRTQISGRFTADDARELAGTLQSGMLPVVLTLDSAEPATLTATRFSTLMRVPIIVAGIDLLAVIVVATGWLIRRRATPPQL</sequence>
<dbReference type="Proteomes" id="UP000192448">
    <property type="component" value="Unassembled WGS sequence"/>
</dbReference>
<feature type="compositionally biased region" description="Low complexity" evidence="8">
    <location>
        <begin position="124"/>
        <end position="133"/>
    </location>
</feature>